<gene>
    <name evidence="5" type="ORF">IAE60_08195</name>
</gene>
<dbReference type="SUPFAM" id="SSF46689">
    <property type="entry name" value="Homeodomain-like"/>
    <property type="match status" value="2"/>
</dbReference>
<keyword evidence="1" id="KW-0805">Transcription regulation</keyword>
<dbReference type="EMBL" id="CP060731">
    <property type="protein sequence ID" value="QNN79368.1"/>
    <property type="molecule type" value="Genomic_DNA"/>
</dbReference>
<name>A0A7G9TGZ3_PSEMX</name>
<evidence type="ECO:0000256" key="2">
    <source>
        <dbReference type="ARBA" id="ARBA00023125"/>
    </source>
</evidence>
<keyword evidence="3" id="KW-0804">Transcription</keyword>
<reference evidence="5 6" key="1">
    <citation type="submission" date="2020-08" db="EMBL/GenBank/DDBJ databases">
        <title>Streptomycin Non-resistant strain, P. mexicana.</title>
        <authorList>
            <person name="Ganesh-Kumar S."/>
            <person name="Zhe T."/>
            <person name="Yu Z."/>
            <person name="Min Y."/>
        </authorList>
    </citation>
    <scope>NUCLEOTIDE SEQUENCE [LARGE SCALE GENOMIC DNA]</scope>
    <source>
        <strain evidence="5 6">GTZY2</strain>
    </source>
</reference>
<dbReference type="PANTHER" id="PTHR46796">
    <property type="entry name" value="HTH-TYPE TRANSCRIPTIONAL ACTIVATOR RHAS-RELATED"/>
    <property type="match status" value="1"/>
</dbReference>
<dbReference type="Proteomes" id="UP000515838">
    <property type="component" value="Chromosome"/>
</dbReference>
<dbReference type="GO" id="GO:0043565">
    <property type="term" value="F:sequence-specific DNA binding"/>
    <property type="evidence" value="ECO:0007669"/>
    <property type="project" value="InterPro"/>
</dbReference>
<evidence type="ECO:0000256" key="1">
    <source>
        <dbReference type="ARBA" id="ARBA00023015"/>
    </source>
</evidence>
<accession>A0A7G9TGZ3</accession>
<protein>
    <submittedName>
        <fullName evidence="5">Helix-turn-helix transcriptional regulator</fullName>
    </submittedName>
</protein>
<evidence type="ECO:0000259" key="4">
    <source>
        <dbReference type="PROSITE" id="PS01124"/>
    </source>
</evidence>
<organism evidence="5 6">
    <name type="scientific">Pseudoxanthomonas mexicana</name>
    <dbReference type="NCBI Taxonomy" id="128785"/>
    <lineage>
        <taxon>Bacteria</taxon>
        <taxon>Pseudomonadati</taxon>
        <taxon>Pseudomonadota</taxon>
        <taxon>Gammaproteobacteria</taxon>
        <taxon>Lysobacterales</taxon>
        <taxon>Lysobacteraceae</taxon>
        <taxon>Pseudoxanthomonas</taxon>
    </lineage>
</organism>
<dbReference type="InterPro" id="IPR009057">
    <property type="entry name" value="Homeodomain-like_sf"/>
</dbReference>
<dbReference type="PROSITE" id="PS01124">
    <property type="entry name" value="HTH_ARAC_FAMILY_2"/>
    <property type="match status" value="1"/>
</dbReference>
<dbReference type="GeneID" id="81470945"/>
<sequence>MRTLHYSLRFGDSLDLSRLPGDAFHVLHARGRGIQVDTPAGWMSLWWPLQGPLALSATSGHWTLPARHMQVWRDGALRCRALGPRGWLALCASVAAWDRMGQTREPATGLLPWRGRASRDAAGLLARIARDGHAGDARTPGDPATLLEALHSALGDLQIDLQACLARCNGRTLARRQQTLLRLLRVRHAIECNPDVRLDLDALSGMANYSPCHLIRIYRSVFGETPTEYAARLRERQAWDMVSGTGLPICEITGMLGFESQSAFCRAFKNAFGRTTSEVRRLRQEDGNEVPQPAAA</sequence>
<feature type="domain" description="HTH araC/xylS-type" evidence="4">
    <location>
        <begin position="184"/>
        <end position="282"/>
    </location>
</feature>
<dbReference type="InterPro" id="IPR050204">
    <property type="entry name" value="AraC_XylS_family_regulators"/>
</dbReference>
<evidence type="ECO:0000256" key="3">
    <source>
        <dbReference type="ARBA" id="ARBA00023163"/>
    </source>
</evidence>
<dbReference type="SMART" id="SM00342">
    <property type="entry name" value="HTH_ARAC"/>
    <property type="match status" value="1"/>
</dbReference>
<dbReference type="Gene3D" id="1.10.10.60">
    <property type="entry name" value="Homeodomain-like"/>
    <property type="match status" value="2"/>
</dbReference>
<evidence type="ECO:0000313" key="5">
    <source>
        <dbReference type="EMBL" id="QNN79368.1"/>
    </source>
</evidence>
<evidence type="ECO:0000313" key="6">
    <source>
        <dbReference type="Proteomes" id="UP000515838"/>
    </source>
</evidence>
<dbReference type="InterPro" id="IPR018060">
    <property type="entry name" value="HTH_AraC"/>
</dbReference>
<proteinExistence type="predicted"/>
<dbReference type="GO" id="GO:0003700">
    <property type="term" value="F:DNA-binding transcription factor activity"/>
    <property type="evidence" value="ECO:0007669"/>
    <property type="project" value="InterPro"/>
</dbReference>
<dbReference type="AlphaFoldDB" id="A0A7G9TGZ3"/>
<dbReference type="Pfam" id="PF12833">
    <property type="entry name" value="HTH_18"/>
    <property type="match status" value="1"/>
</dbReference>
<keyword evidence="2" id="KW-0238">DNA-binding</keyword>
<dbReference type="RefSeq" id="WP_187574499.1">
    <property type="nucleotide sequence ID" value="NZ_CP060731.1"/>
</dbReference>